<name>A0ABU1ZHL4_9BURK</name>
<evidence type="ECO:0000256" key="1">
    <source>
        <dbReference type="SAM" id="MobiDB-lite"/>
    </source>
</evidence>
<organism evidence="2 3">
    <name type="scientific">Rhodoferax saidenbachensis</name>
    <dbReference type="NCBI Taxonomy" id="1484693"/>
    <lineage>
        <taxon>Bacteria</taxon>
        <taxon>Pseudomonadati</taxon>
        <taxon>Pseudomonadota</taxon>
        <taxon>Betaproteobacteria</taxon>
        <taxon>Burkholderiales</taxon>
        <taxon>Comamonadaceae</taxon>
        <taxon>Rhodoferax</taxon>
    </lineage>
</organism>
<dbReference type="RefSeq" id="WP_310338744.1">
    <property type="nucleotide sequence ID" value="NZ_JAVDXO010000001.1"/>
</dbReference>
<reference evidence="2 3" key="1">
    <citation type="submission" date="2023-07" db="EMBL/GenBank/DDBJ databases">
        <title>Sorghum-associated microbial communities from plants grown in Nebraska, USA.</title>
        <authorList>
            <person name="Schachtman D."/>
        </authorList>
    </citation>
    <scope>NUCLEOTIDE SEQUENCE [LARGE SCALE GENOMIC DNA]</scope>
    <source>
        <strain evidence="2 3">BE308</strain>
    </source>
</reference>
<evidence type="ECO:0000313" key="3">
    <source>
        <dbReference type="Proteomes" id="UP001268089"/>
    </source>
</evidence>
<comment type="caution">
    <text evidence="2">The sequence shown here is derived from an EMBL/GenBank/DDBJ whole genome shotgun (WGS) entry which is preliminary data.</text>
</comment>
<proteinExistence type="predicted"/>
<keyword evidence="3" id="KW-1185">Reference proteome</keyword>
<accession>A0ABU1ZHL4</accession>
<protein>
    <submittedName>
        <fullName evidence="2">Uncharacterized protein</fullName>
    </submittedName>
</protein>
<sequence length="105" mass="11351">MQSTPVTPNTTEEYTMPCAEALLAGTLALMTGHVQACCGAHREAMVAKIVSNLTALTEDPMLSPGFKTLLWSLRSRWLDQSRGSPLAQLPSAERGLWHSSPEAVQ</sequence>
<dbReference type="Proteomes" id="UP001268089">
    <property type="component" value="Unassembled WGS sequence"/>
</dbReference>
<dbReference type="EMBL" id="JAVDXO010000001">
    <property type="protein sequence ID" value="MDR7305025.1"/>
    <property type="molecule type" value="Genomic_DNA"/>
</dbReference>
<feature type="region of interest" description="Disordered" evidence="1">
    <location>
        <begin position="84"/>
        <end position="105"/>
    </location>
</feature>
<evidence type="ECO:0000313" key="2">
    <source>
        <dbReference type="EMBL" id="MDR7305025.1"/>
    </source>
</evidence>
<gene>
    <name evidence="2" type="ORF">J2X15_000291</name>
</gene>